<evidence type="ECO:0000256" key="1">
    <source>
        <dbReference type="SAM" id="Phobius"/>
    </source>
</evidence>
<reference evidence="2 3" key="1">
    <citation type="submission" date="2014-12" db="EMBL/GenBank/DDBJ databases">
        <title>Genome sequencing of Brevundimonas nasdae TPW30.</title>
        <authorList>
            <person name="Tan P.W."/>
            <person name="Chan K.-G."/>
        </authorList>
    </citation>
    <scope>NUCLEOTIDE SEQUENCE [LARGE SCALE GENOMIC DNA]</scope>
    <source>
        <strain evidence="2 3">TPW30</strain>
    </source>
</reference>
<organism evidence="2 3">
    <name type="scientific">Brevundimonas nasdae</name>
    <dbReference type="NCBI Taxonomy" id="172043"/>
    <lineage>
        <taxon>Bacteria</taxon>
        <taxon>Pseudomonadati</taxon>
        <taxon>Pseudomonadota</taxon>
        <taxon>Alphaproteobacteria</taxon>
        <taxon>Caulobacterales</taxon>
        <taxon>Caulobacteraceae</taxon>
        <taxon>Brevundimonas</taxon>
    </lineage>
</organism>
<dbReference type="EMBL" id="JWSY01000005">
    <property type="protein sequence ID" value="KIC59675.1"/>
    <property type="molecule type" value="Genomic_DNA"/>
</dbReference>
<feature type="transmembrane region" description="Helical" evidence="1">
    <location>
        <begin position="168"/>
        <end position="186"/>
    </location>
</feature>
<keyword evidence="1" id="KW-1133">Transmembrane helix</keyword>
<dbReference type="STRING" id="172043.RM53_04430"/>
<feature type="transmembrane region" description="Helical" evidence="1">
    <location>
        <begin position="16"/>
        <end position="36"/>
    </location>
</feature>
<evidence type="ECO:0000313" key="2">
    <source>
        <dbReference type="EMBL" id="KIC59675.1"/>
    </source>
</evidence>
<accession>A0A0B4D677</accession>
<keyword evidence="1" id="KW-0812">Transmembrane</keyword>
<feature type="transmembrane region" description="Helical" evidence="1">
    <location>
        <begin position="48"/>
        <end position="69"/>
    </location>
</feature>
<keyword evidence="1" id="KW-0472">Membrane</keyword>
<dbReference type="RefSeq" id="WP_039244653.1">
    <property type="nucleotide sequence ID" value="NZ_JWSY01000005.1"/>
</dbReference>
<evidence type="ECO:0000313" key="3">
    <source>
        <dbReference type="Proteomes" id="UP000031166"/>
    </source>
</evidence>
<dbReference type="AlphaFoldDB" id="A0A0B4D677"/>
<feature type="transmembrane region" description="Helical" evidence="1">
    <location>
        <begin position="134"/>
        <end position="152"/>
    </location>
</feature>
<dbReference type="Proteomes" id="UP000031166">
    <property type="component" value="Unassembled WGS sequence"/>
</dbReference>
<comment type="caution">
    <text evidence="2">The sequence shown here is derived from an EMBL/GenBank/DDBJ whole genome shotgun (WGS) entry which is preliminary data.</text>
</comment>
<sequence>MTDTTSKLLDGLRRSWLLKLVWIWSPFVPLTAVAILNHYEGSVPEIVYALPVLAIFGALGLQYGLAFVARRKRRALARPLSPLQRLQTSQELDPVPLGEFLLVTKKPPVETVPRSIQALIARWGAPPSKRTDNIIDVVSISVWIMFCAVAGLRDPLGFLSRHLGIPTIPYWPVFTTLFVLALLLFLRAQLRKMNDHYVAEAKASGRRPFPAL</sequence>
<proteinExistence type="predicted"/>
<protein>
    <submittedName>
        <fullName evidence="2">Uncharacterized protein</fullName>
    </submittedName>
</protein>
<gene>
    <name evidence="2" type="ORF">RM53_04430</name>
</gene>
<name>A0A0B4D677_9CAUL</name>